<reference evidence="3 4" key="1">
    <citation type="journal article" date="2021" name="ISME Commun">
        <title>Automated analysis of genomic sequences facilitates high-throughput and comprehensive description of bacteria.</title>
        <authorList>
            <person name="Hitch T.C.A."/>
        </authorList>
    </citation>
    <scope>NUCLEOTIDE SEQUENCE [LARGE SCALE GENOMIC DNA]</scope>
    <source>
        <strain evidence="3 4">Sanger_03</strain>
    </source>
</reference>
<dbReference type="PANTHER" id="PTHR32305">
    <property type="match status" value="1"/>
</dbReference>
<keyword evidence="1" id="KW-0677">Repeat</keyword>
<name>A0ABT2RLA3_9FIRM</name>
<evidence type="ECO:0000259" key="2">
    <source>
        <dbReference type="Pfam" id="PF25023"/>
    </source>
</evidence>
<accession>A0ABT2RLA3</accession>
<organism evidence="3 4">
    <name type="scientific">Dorea acetigenes</name>
    <dbReference type="NCBI Taxonomy" id="2981787"/>
    <lineage>
        <taxon>Bacteria</taxon>
        <taxon>Bacillati</taxon>
        <taxon>Bacillota</taxon>
        <taxon>Clostridia</taxon>
        <taxon>Lachnospirales</taxon>
        <taxon>Lachnospiraceae</taxon>
        <taxon>Dorea</taxon>
    </lineage>
</organism>
<dbReference type="RefSeq" id="WP_262575039.1">
    <property type="nucleotide sequence ID" value="NZ_JAOQJU010000004.1"/>
</dbReference>
<dbReference type="Pfam" id="PF25023">
    <property type="entry name" value="TEN_YD-shell"/>
    <property type="match status" value="1"/>
</dbReference>
<dbReference type="Gene3D" id="2.180.10.10">
    <property type="entry name" value="RHS repeat-associated core"/>
    <property type="match status" value="1"/>
</dbReference>
<comment type="caution">
    <text evidence="3">The sequence shown here is derived from an EMBL/GenBank/DDBJ whole genome shotgun (WGS) entry which is preliminary data.</text>
</comment>
<proteinExistence type="predicted"/>
<protein>
    <recommendedName>
        <fullName evidence="2">Teneurin-like YD-shell domain-containing protein</fullName>
    </recommendedName>
</protein>
<feature type="domain" description="Teneurin-like YD-shell" evidence="2">
    <location>
        <begin position="96"/>
        <end position="201"/>
    </location>
</feature>
<sequence length="213" mass="24620">MQTINCSFWKTVGIRLHLCPILYDRMGNPVTYRNGWKMTWERGWLLKSVSLPPCRIVYDYNADGKRVKTQVYQSEQLEKEIEYFWNGDQIVAIADNGKLLQFTYDQDGNPFSISQGSNTYYYLYNLQGDVIGLIDSEGTQVVSYQYDTWGVPVSTTDTTSMKIGTLNPFRYRGYCYDEATGFYYLGSRYYDPVIGRFVNADDVDGLGAEQVQW</sequence>
<dbReference type="PANTHER" id="PTHR32305:SF17">
    <property type="entry name" value="TRNA NUCLEASE WAPA"/>
    <property type="match status" value="1"/>
</dbReference>
<evidence type="ECO:0000313" key="3">
    <source>
        <dbReference type="EMBL" id="MCU6686189.1"/>
    </source>
</evidence>
<evidence type="ECO:0000256" key="1">
    <source>
        <dbReference type="ARBA" id="ARBA00022737"/>
    </source>
</evidence>
<gene>
    <name evidence="3" type="ORF">OCV99_06395</name>
</gene>
<dbReference type="InterPro" id="IPR050708">
    <property type="entry name" value="T6SS_VgrG/RHS"/>
</dbReference>
<evidence type="ECO:0000313" key="4">
    <source>
        <dbReference type="Proteomes" id="UP001652431"/>
    </source>
</evidence>
<keyword evidence="4" id="KW-1185">Reference proteome</keyword>
<dbReference type="EMBL" id="JAOQJU010000004">
    <property type="protein sequence ID" value="MCU6686189.1"/>
    <property type="molecule type" value="Genomic_DNA"/>
</dbReference>
<dbReference type="InterPro" id="IPR056823">
    <property type="entry name" value="TEN-like_YD-shell"/>
</dbReference>
<dbReference type="NCBIfam" id="TIGR03696">
    <property type="entry name" value="Rhs_assc_core"/>
    <property type="match status" value="1"/>
</dbReference>
<dbReference type="Proteomes" id="UP001652431">
    <property type="component" value="Unassembled WGS sequence"/>
</dbReference>
<dbReference type="InterPro" id="IPR022385">
    <property type="entry name" value="Rhs_assc_core"/>
</dbReference>